<keyword evidence="6 8" id="KW-0408">Iron</keyword>
<evidence type="ECO:0000256" key="6">
    <source>
        <dbReference type="ARBA" id="ARBA00023004"/>
    </source>
</evidence>
<feature type="region of interest" description="Disordered" evidence="10">
    <location>
        <begin position="332"/>
        <end position="355"/>
    </location>
</feature>
<dbReference type="OrthoDB" id="1470350at2759"/>
<comment type="similarity">
    <text evidence="2 9">Belongs to the cytochrome P450 family.</text>
</comment>
<dbReference type="GO" id="GO:0016705">
    <property type="term" value="F:oxidoreductase activity, acting on paired donors, with incorporation or reduction of molecular oxygen"/>
    <property type="evidence" value="ECO:0007669"/>
    <property type="project" value="InterPro"/>
</dbReference>
<evidence type="ECO:0000256" key="2">
    <source>
        <dbReference type="ARBA" id="ARBA00010617"/>
    </source>
</evidence>
<evidence type="ECO:0000256" key="4">
    <source>
        <dbReference type="ARBA" id="ARBA00022723"/>
    </source>
</evidence>
<evidence type="ECO:0000256" key="9">
    <source>
        <dbReference type="RuleBase" id="RU000461"/>
    </source>
</evidence>
<evidence type="ECO:0000313" key="12">
    <source>
        <dbReference type="EMBL" id="THU77359.1"/>
    </source>
</evidence>
<proteinExistence type="inferred from homology"/>
<keyword evidence="11" id="KW-0812">Transmembrane</keyword>
<dbReference type="Proteomes" id="UP000297245">
    <property type="component" value="Unassembled WGS sequence"/>
</dbReference>
<dbReference type="PANTHER" id="PTHR24287">
    <property type="entry name" value="P450, PUTATIVE (EUROFUNG)-RELATED"/>
    <property type="match status" value="1"/>
</dbReference>
<dbReference type="Gene3D" id="1.10.630.10">
    <property type="entry name" value="Cytochrome P450"/>
    <property type="match status" value="1"/>
</dbReference>
<keyword evidence="11" id="KW-0472">Membrane</keyword>
<dbReference type="Pfam" id="PF00067">
    <property type="entry name" value="p450"/>
    <property type="match status" value="1"/>
</dbReference>
<dbReference type="InterPro" id="IPR001128">
    <property type="entry name" value="Cyt_P450"/>
</dbReference>
<evidence type="ECO:0000256" key="3">
    <source>
        <dbReference type="ARBA" id="ARBA00022617"/>
    </source>
</evidence>
<reference evidence="12 13" key="1">
    <citation type="journal article" date="2019" name="Nat. Ecol. Evol.">
        <title>Megaphylogeny resolves global patterns of mushroom evolution.</title>
        <authorList>
            <person name="Varga T."/>
            <person name="Krizsan K."/>
            <person name="Foldi C."/>
            <person name="Dima B."/>
            <person name="Sanchez-Garcia M."/>
            <person name="Sanchez-Ramirez S."/>
            <person name="Szollosi G.J."/>
            <person name="Szarkandi J.G."/>
            <person name="Papp V."/>
            <person name="Albert L."/>
            <person name="Andreopoulos W."/>
            <person name="Angelini C."/>
            <person name="Antonin V."/>
            <person name="Barry K.W."/>
            <person name="Bougher N.L."/>
            <person name="Buchanan P."/>
            <person name="Buyck B."/>
            <person name="Bense V."/>
            <person name="Catcheside P."/>
            <person name="Chovatia M."/>
            <person name="Cooper J."/>
            <person name="Damon W."/>
            <person name="Desjardin D."/>
            <person name="Finy P."/>
            <person name="Geml J."/>
            <person name="Haridas S."/>
            <person name="Hughes K."/>
            <person name="Justo A."/>
            <person name="Karasinski D."/>
            <person name="Kautmanova I."/>
            <person name="Kiss B."/>
            <person name="Kocsube S."/>
            <person name="Kotiranta H."/>
            <person name="LaButti K.M."/>
            <person name="Lechner B.E."/>
            <person name="Liimatainen K."/>
            <person name="Lipzen A."/>
            <person name="Lukacs Z."/>
            <person name="Mihaltcheva S."/>
            <person name="Morgado L.N."/>
            <person name="Niskanen T."/>
            <person name="Noordeloos M.E."/>
            <person name="Ohm R.A."/>
            <person name="Ortiz-Santana B."/>
            <person name="Ovrebo C."/>
            <person name="Racz N."/>
            <person name="Riley R."/>
            <person name="Savchenko A."/>
            <person name="Shiryaev A."/>
            <person name="Soop K."/>
            <person name="Spirin V."/>
            <person name="Szebenyi C."/>
            <person name="Tomsovsky M."/>
            <person name="Tulloss R.E."/>
            <person name="Uehling J."/>
            <person name="Grigoriev I.V."/>
            <person name="Vagvolgyi C."/>
            <person name="Papp T."/>
            <person name="Martin F.M."/>
            <person name="Miettinen O."/>
            <person name="Hibbett D.S."/>
            <person name="Nagy L.G."/>
        </authorList>
    </citation>
    <scope>NUCLEOTIDE SEQUENCE [LARGE SCALE GENOMIC DNA]</scope>
    <source>
        <strain evidence="12 13">CBS 962.96</strain>
    </source>
</reference>
<dbReference type="GO" id="GO:0004497">
    <property type="term" value="F:monooxygenase activity"/>
    <property type="evidence" value="ECO:0007669"/>
    <property type="project" value="UniProtKB-KW"/>
</dbReference>
<dbReference type="InterPro" id="IPR017972">
    <property type="entry name" value="Cyt_P450_CS"/>
</dbReference>
<feature type="transmembrane region" description="Helical" evidence="11">
    <location>
        <begin position="43"/>
        <end position="63"/>
    </location>
</feature>
<keyword evidence="4 8" id="KW-0479">Metal-binding</keyword>
<organism evidence="12 13">
    <name type="scientific">Dendrothele bispora (strain CBS 962.96)</name>
    <dbReference type="NCBI Taxonomy" id="1314807"/>
    <lineage>
        <taxon>Eukaryota</taxon>
        <taxon>Fungi</taxon>
        <taxon>Dikarya</taxon>
        <taxon>Basidiomycota</taxon>
        <taxon>Agaricomycotina</taxon>
        <taxon>Agaricomycetes</taxon>
        <taxon>Agaricomycetidae</taxon>
        <taxon>Agaricales</taxon>
        <taxon>Agaricales incertae sedis</taxon>
        <taxon>Dendrothele</taxon>
    </lineage>
</organism>
<accession>A0A4S8KP16</accession>
<keyword evidence="11" id="KW-1133">Transmembrane helix</keyword>
<feature type="transmembrane region" description="Helical" evidence="11">
    <location>
        <begin position="12"/>
        <end position="31"/>
    </location>
</feature>
<dbReference type="GO" id="GO:0005506">
    <property type="term" value="F:iron ion binding"/>
    <property type="evidence" value="ECO:0007669"/>
    <property type="project" value="InterPro"/>
</dbReference>
<dbReference type="PRINTS" id="PR00463">
    <property type="entry name" value="EP450I"/>
</dbReference>
<sequence>MTLLTPGIAHISRLLIVLTTPYVLITLFDHFVLQPHNIGQENWVLLTASVFFLPILLSLHVVYDQMKVRSRARTLGARPVPVAEGSMIMSWLGNVDLLMKVARENRKGYPGDGFWDLMDKYGPIFNLRFLWGDNMLTTNPDHIQRVLASNFNNHVKGSNFQFNMRSVLGVGVFNSDGDMWKFHRSMTRPFFNRDRITHFELFDRHAEVTMKRMKDRLREGYPVDFQDLMGRFTLDSATEFLFGSCFHSLNGVLPYPHNADPVLLQQSSTSTVSEADAFASAFLKAQQVIAEREDFGRMAWPFFEVFEDRTEEPMRVLNGIIGRYVEETLRKKGKSQKGELGEEEKGDEGGDDGKSLLDELVKMTDDPKVIKDEVLNILIAGRDTTAETLTFIVYLLSTHPKIFAKLREEILSTLGKDTRRGFTFEEMKECRYLRAMINETLRLFPIVPFNVREAITEETLPSPDPNLPPVYIPAGTRWVIAYSVFMMHRRKDLWGPDAEVFDPDRFLDERFKKYLAPKPFIFLPFNAGPRICLGQQFAYNEMSLMIIRLVQNFSSFSFDPEACPPDCRAPPEWAALKDGSRKSVDGIRPKMALTMNILGGMWVRAVESVEEA</sequence>
<evidence type="ECO:0000256" key="8">
    <source>
        <dbReference type="PIRSR" id="PIRSR602401-1"/>
    </source>
</evidence>
<dbReference type="SUPFAM" id="SSF48264">
    <property type="entry name" value="Cytochrome P450"/>
    <property type="match status" value="1"/>
</dbReference>
<dbReference type="InterPro" id="IPR002401">
    <property type="entry name" value="Cyt_P450_E_grp-I"/>
</dbReference>
<evidence type="ECO:0000256" key="10">
    <source>
        <dbReference type="SAM" id="MobiDB-lite"/>
    </source>
</evidence>
<dbReference type="PROSITE" id="PS00086">
    <property type="entry name" value="CYTOCHROME_P450"/>
    <property type="match status" value="1"/>
</dbReference>
<dbReference type="PRINTS" id="PR00385">
    <property type="entry name" value="P450"/>
</dbReference>
<evidence type="ECO:0000256" key="1">
    <source>
        <dbReference type="ARBA" id="ARBA00001971"/>
    </source>
</evidence>
<dbReference type="CDD" id="cd11063">
    <property type="entry name" value="CYP52"/>
    <property type="match status" value="1"/>
</dbReference>
<dbReference type="InterPro" id="IPR036396">
    <property type="entry name" value="Cyt_P450_sf"/>
</dbReference>
<evidence type="ECO:0000256" key="7">
    <source>
        <dbReference type="ARBA" id="ARBA00023033"/>
    </source>
</evidence>
<evidence type="ECO:0000256" key="11">
    <source>
        <dbReference type="SAM" id="Phobius"/>
    </source>
</evidence>
<keyword evidence="7 9" id="KW-0503">Monooxygenase</keyword>
<dbReference type="EMBL" id="ML180467">
    <property type="protein sequence ID" value="THU77359.1"/>
    <property type="molecule type" value="Genomic_DNA"/>
</dbReference>
<evidence type="ECO:0000313" key="13">
    <source>
        <dbReference type="Proteomes" id="UP000297245"/>
    </source>
</evidence>
<name>A0A4S8KP16_DENBC</name>
<keyword evidence="13" id="KW-1185">Reference proteome</keyword>
<dbReference type="PANTHER" id="PTHR24287:SF1">
    <property type="entry name" value="P450, PUTATIVE (EUROFUNG)-RELATED"/>
    <property type="match status" value="1"/>
</dbReference>
<keyword evidence="5 9" id="KW-0560">Oxidoreductase</keyword>
<protein>
    <submittedName>
        <fullName evidence="12">Cytochrome P450</fullName>
    </submittedName>
</protein>
<feature type="binding site" description="axial binding residue" evidence="8">
    <location>
        <position position="532"/>
    </location>
    <ligand>
        <name>heme</name>
        <dbReference type="ChEBI" id="CHEBI:30413"/>
    </ligand>
    <ligandPart>
        <name>Fe</name>
        <dbReference type="ChEBI" id="CHEBI:18248"/>
    </ligandPart>
</feature>
<keyword evidence="3 8" id="KW-0349">Heme</keyword>
<gene>
    <name evidence="12" type="ORF">K435DRAFT_770309</name>
</gene>
<comment type="cofactor">
    <cofactor evidence="1 8">
        <name>heme</name>
        <dbReference type="ChEBI" id="CHEBI:30413"/>
    </cofactor>
</comment>
<dbReference type="InterPro" id="IPR047146">
    <property type="entry name" value="Cyt_P450_E_CYP52_fungi"/>
</dbReference>
<dbReference type="AlphaFoldDB" id="A0A4S8KP16"/>
<evidence type="ECO:0000256" key="5">
    <source>
        <dbReference type="ARBA" id="ARBA00023002"/>
    </source>
</evidence>
<dbReference type="GO" id="GO:0020037">
    <property type="term" value="F:heme binding"/>
    <property type="evidence" value="ECO:0007669"/>
    <property type="project" value="InterPro"/>
</dbReference>